<feature type="compositionally biased region" description="Basic residues" evidence="1">
    <location>
        <begin position="124"/>
        <end position="135"/>
    </location>
</feature>
<dbReference type="Proteomes" id="UP001359559">
    <property type="component" value="Unassembled WGS sequence"/>
</dbReference>
<name>A0AAN9I961_CLITE</name>
<gene>
    <name evidence="2" type="ORF">RJT34_26470</name>
</gene>
<comment type="caution">
    <text evidence="2">The sequence shown here is derived from an EMBL/GenBank/DDBJ whole genome shotgun (WGS) entry which is preliminary data.</text>
</comment>
<evidence type="ECO:0000313" key="3">
    <source>
        <dbReference type="Proteomes" id="UP001359559"/>
    </source>
</evidence>
<sequence>MISGKTRRRGLSGQTLTLPSWIRKAAWEEARMDKVYRLAHNIFHGLLHTQQLDTTYHIHCSTIRRIHSGAKISHVSKVVVSPLLIWSHSQIGPLYVFPLFHLERLILVMSPHCDPQATKESAKGKTKQKGWRIGH</sequence>
<keyword evidence="3" id="KW-1185">Reference proteome</keyword>
<dbReference type="AlphaFoldDB" id="A0AAN9I961"/>
<reference evidence="2 3" key="1">
    <citation type="submission" date="2024-01" db="EMBL/GenBank/DDBJ databases">
        <title>The genomes of 5 underutilized Papilionoideae crops provide insights into root nodulation and disease resistance.</title>
        <authorList>
            <person name="Yuan L."/>
        </authorList>
    </citation>
    <scope>NUCLEOTIDE SEQUENCE [LARGE SCALE GENOMIC DNA]</scope>
    <source>
        <strain evidence="2">LY-2023</strain>
        <tissue evidence="2">Leaf</tissue>
    </source>
</reference>
<accession>A0AAN9I961</accession>
<organism evidence="2 3">
    <name type="scientific">Clitoria ternatea</name>
    <name type="common">Butterfly pea</name>
    <dbReference type="NCBI Taxonomy" id="43366"/>
    <lineage>
        <taxon>Eukaryota</taxon>
        <taxon>Viridiplantae</taxon>
        <taxon>Streptophyta</taxon>
        <taxon>Embryophyta</taxon>
        <taxon>Tracheophyta</taxon>
        <taxon>Spermatophyta</taxon>
        <taxon>Magnoliopsida</taxon>
        <taxon>eudicotyledons</taxon>
        <taxon>Gunneridae</taxon>
        <taxon>Pentapetalae</taxon>
        <taxon>rosids</taxon>
        <taxon>fabids</taxon>
        <taxon>Fabales</taxon>
        <taxon>Fabaceae</taxon>
        <taxon>Papilionoideae</taxon>
        <taxon>50 kb inversion clade</taxon>
        <taxon>NPAAA clade</taxon>
        <taxon>indigoferoid/millettioid clade</taxon>
        <taxon>Phaseoleae</taxon>
        <taxon>Clitoria</taxon>
    </lineage>
</organism>
<proteinExistence type="predicted"/>
<feature type="region of interest" description="Disordered" evidence="1">
    <location>
        <begin position="116"/>
        <end position="135"/>
    </location>
</feature>
<protein>
    <submittedName>
        <fullName evidence="2">Uncharacterized protein</fullName>
    </submittedName>
</protein>
<dbReference type="EMBL" id="JAYKXN010000007">
    <property type="protein sequence ID" value="KAK7270937.1"/>
    <property type="molecule type" value="Genomic_DNA"/>
</dbReference>
<evidence type="ECO:0000313" key="2">
    <source>
        <dbReference type="EMBL" id="KAK7270937.1"/>
    </source>
</evidence>
<evidence type="ECO:0000256" key="1">
    <source>
        <dbReference type="SAM" id="MobiDB-lite"/>
    </source>
</evidence>